<evidence type="ECO:0000256" key="4">
    <source>
        <dbReference type="ARBA" id="ARBA00022679"/>
    </source>
</evidence>
<evidence type="ECO:0000256" key="1">
    <source>
        <dbReference type="ARBA" id="ARBA00011975"/>
    </source>
</evidence>
<feature type="region of interest" description="Disordered" evidence="9">
    <location>
        <begin position="332"/>
        <end position="357"/>
    </location>
</feature>
<keyword evidence="5 8" id="KW-0949">S-adenosyl-L-methionine</keyword>
<dbReference type="InterPro" id="IPR018117">
    <property type="entry name" value="C5_DNA_meth_AS"/>
</dbReference>
<dbReference type="PROSITE" id="PS51679">
    <property type="entry name" value="SAM_MT_C5"/>
    <property type="match status" value="1"/>
</dbReference>
<dbReference type="Pfam" id="PF00145">
    <property type="entry name" value="DNA_methylase"/>
    <property type="match status" value="2"/>
</dbReference>
<evidence type="ECO:0000256" key="5">
    <source>
        <dbReference type="ARBA" id="ARBA00022691"/>
    </source>
</evidence>
<dbReference type="GO" id="GO:0003886">
    <property type="term" value="F:DNA (cytosine-5-)-methyltransferase activity"/>
    <property type="evidence" value="ECO:0007669"/>
    <property type="project" value="UniProtKB-EC"/>
</dbReference>
<dbReference type="PANTHER" id="PTHR10629:SF52">
    <property type="entry name" value="DNA (CYTOSINE-5)-METHYLTRANSFERASE 1"/>
    <property type="match status" value="1"/>
</dbReference>
<reference evidence="10" key="1">
    <citation type="submission" date="2019-08" db="EMBL/GenBank/DDBJ databases">
        <authorList>
            <person name="Pogozhova M.P."/>
            <person name="Pisanov R.V."/>
            <person name="Gaevskaya N.E."/>
            <person name="Vodopyanov A.S."/>
        </authorList>
    </citation>
    <scope>NUCLEOTIDE SEQUENCE</scope>
</reference>
<protein>
    <recommendedName>
        <fullName evidence="1">DNA (cytosine-5-)-methyltransferase</fullName>
        <ecNumber evidence="1">2.1.1.37</ecNumber>
    </recommendedName>
</protein>
<proteinExistence type="inferred from homology"/>
<name>A0A5Q2WC94_9CAUD</name>
<dbReference type="GO" id="GO:0044027">
    <property type="term" value="P:negative regulation of gene expression via chromosomal CpG island methylation"/>
    <property type="evidence" value="ECO:0007669"/>
    <property type="project" value="TreeGrafter"/>
</dbReference>
<gene>
    <name evidence="10" type="ORF">RostovM3_00057</name>
</gene>
<evidence type="ECO:0000256" key="3">
    <source>
        <dbReference type="ARBA" id="ARBA00022632"/>
    </source>
</evidence>
<evidence type="ECO:0000256" key="2">
    <source>
        <dbReference type="ARBA" id="ARBA00022603"/>
    </source>
</evidence>
<dbReference type="InterPro" id="IPR029063">
    <property type="entry name" value="SAM-dependent_MTases_sf"/>
</dbReference>
<feature type="compositionally biased region" description="Gly residues" evidence="9">
    <location>
        <begin position="334"/>
        <end position="349"/>
    </location>
</feature>
<evidence type="ECO:0000256" key="9">
    <source>
        <dbReference type="SAM" id="MobiDB-lite"/>
    </source>
</evidence>
<evidence type="ECO:0000256" key="8">
    <source>
        <dbReference type="PROSITE-ProRule" id="PRU01016"/>
    </source>
</evidence>
<dbReference type="GO" id="GO:0032259">
    <property type="term" value="P:methylation"/>
    <property type="evidence" value="ECO:0007669"/>
    <property type="project" value="UniProtKB-KW"/>
</dbReference>
<evidence type="ECO:0000313" key="10">
    <source>
        <dbReference type="EMBL" id="QGH75020.1"/>
    </source>
</evidence>
<dbReference type="EMBL" id="MN379460">
    <property type="protein sequence ID" value="QGH75020.1"/>
    <property type="molecule type" value="Genomic_DNA"/>
</dbReference>
<dbReference type="GO" id="GO:0099018">
    <property type="term" value="P:symbiont-mediated evasion of host restriction-modification system"/>
    <property type="evidence" value="ECO:0007669"/>
    <property type="project" value="UniProtKB-KW"/>
</dbReference>
<evidence type="ECO:0000256" key="6">
    <source>
        <dbReference type="ARBA" id="ARBA00023280"/>
    </source>
</evidence>
<evidence type="ECO:0000256" key="7">
    <source>
        <dbReference type="ARBA" id="ARBA00033479"/>
    </source>
</evidence>
<dbReference type="InterPro" id="IPR001525">
    <property type="entry name" value="C5_MeTfrase"/>
</dbReference>
<keyword evidence="7" id="KW-1258">Restriction-modification system evasion by virus</keyword>
<feature type="active site" evidence="8">
    <location>
        <position position="85"/>
    </location>
</feature>
<dbReference type="GO" id="GO:0052170">
    <property type="term" value="P:symbiont-mediated suppression of host innate immune response"/>
    <property type="evidence" value="ECO:0007669"/>
    <property type="project" value="UniProtKB-KW"/>
</dbReference>
<dbReference type="Gene3D" id="3.90.120.30">
    <property type="match status" value="1"/>
</dbReference>
<dbReference type="SUPFAM" id="SSF53335">
    <property type="entry name" value="S-adenosyl-L-methionine-dependent methyltransferases"/>
    <property type="match status" value="1"/>
</dbReference>
<keyword evidence="4 8" id="KW-0808">Transferase</keyword>
<dbReference type="Gene3D" id="3.40.50.150">
    <property type="entry name" value="Vaccinia Virus protein VP39"/>
    <property type="match status" value="1"/>
</dbReference>
<keyword evidence="2 8" id="KW-0489">Methyltransferase</keyword>
<comment type="similarity">
    <text evidence="8">Belongs to the class I-like SAM-binding methyltransferase superfamily. C5-methyltransferase family.</text>
</comment>
<organism evidence="10">
    <name type="scientific">Vibrio phage Rostov M3</name>
    <dbReference type="NCBI Taxonomy" id="2660724"/>
    <lineage>
        <taxon>Viruses</taxon>
        <taxon>Duplodnaviria</taxon>
        <taxon>Heunggongvirae</taxon>
        <taxon>Uroviricota</taxon>
        <taxon>Caudoviricetes</taxon>
    </lineage>
</organism>
<keyword evidence="6" id="KW-0899">Viral immunoevasion</keyword>
<dbReference type="PANTHER" id="PTHR10629">
    <property type="entry name" value="CYTOSINE-SPECIFIC METHYLTRANSFERASE"/>
    <property type="match status" value="1"/>
</dbReference>
<dbReference type="InterPro" id="IPR050390">
    <property type="entry name" value="C5-Methyltransferase"/>
</dbReference>
<sequence length="433" mass="46946">MITYGSVCSGIESATVAWEPLGFEPKWFSQFDPEHNYNQGLDFPSTVLAHHYPYVMNIGDLSNLPQLMRYGALSAPDLLVGGTPCQAFSVAGKRGSLADARGGLSLIYGDLLNAIDEQRGAGNEAVCLWENVPGVLNTTDNAFGWLLGLLAGEYALADCLSGTAQPLEAQPGASRQKWPKSGCVIGPVRTVAWRVLDAQYFGLAQRRKRVFVVASARKGFDPAEVLFEREGVRRDSPPSREALQEAAGIIRDGSHWDDPRNAHPTLNQSFNTGGIGASNQEIFSQRGAGVVGHRQVAFGEYACDETASTMKARDYKDATDLVVHTIHDKATRYQGGGDTRNGDGSGNGLGVSKPHDPMYTLTTADRHAVSTPAVRRLTPIECERLQGFPDNYTNVPYRGKPAPDGQRYKAIGNSKAVPVVRWIGLRIAMELLK</sequence>
<keyword evidence="3" id="KW-1090">Inhibition of host innate immune response by virus</keyword>
<accession>A0A5Q2WC94</accession>
<keyword evidence="3" id="KW-0945">Host-virus interaction</keyword>
<dbReference type="PROSITE" id="PS00094">
    <property type="entry name" value="C5_MTASE_1"/>
    <property type="match status" value="1"/>
</dbReference>
<dbReference type="EC" id="2.1.1.37" evidence="1"/>
<dbReference type="GO" id="GO:0003677">
    <property type="term" value="F:DNA binding"/>
    <property type="evidence" value="ECO:0007669"/>
    <property type="project" value="TreeGrafter"/>
</dbReference>